<reference evidence="3 4" key="1">
    <citation type="submission" date="2019-03" db="EMBL/GenBank/DDBJ databases">
        <title>Burkholderia cepacia outbreak.</title>
        <authorList>
            <person name="Farzana R."/>
            <person name="Walsh T.R."/>
        </authorList>
    </citation>
    <scope>NUCLEOTIDE SEQUENCE [LARGE SCALE GENOMIC DNA]</scope>
    <source>
        <strain evidence="4">d13</strain>
    </source>
</reference>
<evidence type="ECO:0000256" key="2">
    <source>
        <dbReference type="SAM" id="SignalP"/>
    </source>
</evidence>
<gene>
    <name evidence="3" type="ORF">E3D37_16115</name>
</gene>
<evidence type="ECO:0000313" key="3">
    <source>
        <dbReference type="EMBL" id="TEU47529.1"/>
    </source>
</evidence>
<feature type="compositionally biased region" description="Low complexity" evidence="1">
    <location>
        <begin position="37"/>
        <end position="52"/>
    </location>
</feature>
<name>A0AAX2RMU8_BURCE</name>
<accession>A0AAX2RMU8</accession>
<comment type="caution">
    <text evidence="3">The sequence shown here is derived from an EMBL/GenBank/DDBJ whole genome shotgun (WGS) entry which is preliminary data.</text>
</comment>
<dbReference type="RefSeq" id="WP_134256248.1">
    <property type="nucleotide sequence ID" value="NZ_SNSG01000013.1"/>
</dbReference>
<dbReference type="AlphaFoldDB" id="A0AAX2RMU8"/>
<dbReference type="InterPro" id="IPR022073">
    <property type="entry name" value="T4BSS_DotH_IcmK"/>
</dbReference>
<proteinExistence type="predicted"/>
<evidence type="ECO:0000256" key="1">
    <source>
        <dbReference type="SAM" id="MobiDB-lite"/>
    </source>
</evidence>
<evidence type="ECO:0000313" key="4">
    <source>
        <dbReference type="Proteomes" id="UP000298234"/>
    </source>
</evidence>
<dbReference type="Pfam" id="PF12293">
    <property type="entry name" value="T4BSS_DotH_IcmK"/>
    <property type="match status" value="1"/>
</dbReference>
<evidence type="ECO:0008006" key="5">
    <source>
        <dbReference type="Google" id="ProtNLM"/>
    </source>
</evidence>
<keyword evidence="2" id="KW-0732">Signal</keyword>
<dbReference type="EMBL" id="SNSQ01000016">
    <property type="protein sequence ID" value="TEU47529.1"/>
    <property type="molecule type" value="Genomic_DNA"/>
</dbReference>
<organism evidence="3 4">
    <name type="scientific">Burkholderia cepacia</name>
    <name type="common">Pseudomonas cepacia</name>
    <dbReference type="NCBI Taxonomy" id="292"/>
    <lineage>
        <taxon>Bacteria</taxon>
        <taxon>Pseudomonadati</taxon>
        <taxon>Pseudomonadota</taxon>
        <taxon>Betaproteobacteria</taxon>
        <taxon>Burkholderiales</taxon>
        <taxon>Burkholderiaceae</taxon>
        <taxon>Burkholderia</taxon>
        <taxon>Burkholderia cepacia complex</taxon>
    </lineage>
</organism>
<feature type="region of interest" description="Disordered" evidence="1">
    <location>
        <begin position="28"/>
        <end position="52"/>
    </location>
</feature>
<dbReference type="Proteomes" id="UP000298234">
    <property type="component" value="Unassembled WGS sequence"/>
</dbReference>
<protein>
    <recommendedName>
        <fullName evidence="5">Intracellular multiplication protein IcmK</fullName>
    </recommendedName>
</protein>
<sequence>MNQFRLFRVAVALASTFSPLAFAQGNGVAQSAPSPLPAGQGQQAAANGRLGAPTPLPEPFIAPFSAQEIRSMRRTEAGRTRAATGPLVIPEVRGKSIDADLSLTAKAPLLRIAPGSGVTLVFVDSTGKSWPIDRVDNFNEDSFEILGLDKEGKAGAGNFSVRAKSQYGIGTFNVILRDVPMPLPYQIETAMDARTISGVREVRVPGRGPNALPEAVYVDRRPDYDPVLAQLLDGLPPQGATQVRVDGGQAVGYRLPGGQLALRTNLEIMSPAPTGKRTDANGTHVFSLPYAPVVLATGGDGRVVTLTVGQ</sequence>
<feature type="chain" id="PRO_5043489088" description="Intracellular multiplication protein IcmK" evidence="2">
    <location>
        <begin position="24"/>
        <end position="310"/>
    </location>
</feature>
<feature type="signal peptide" evidence="2">
    <location>
        <begin position="1"/>
        <end position="23"/>
    </location>
</feature>